<name>A0A9X4QPY7_9BACL</name>
<proteinExistence type="predicted"/>
<dbReference type="InterPro" id="IPR022385">
    <property type="entry name" value="Rhs_assc_core"/>
</dbReference>
<dbReference type="NCBIfam" id="TIGR03696">
    <property type="entry name" value="Rhs_assc_core"/>
    <property type="match status" value="1"/>
</dbReference>
<dbReference type="InterPro" id="IPR056823">
    <property type="entry name" value="TEN-like_YD-shell"/>
</dbReference>
<gene>
    <name evidence="4" type="ORF">OMP38_26645</name>
</gene>
<organism evidence="4 5">
    <name type="scientific">Cohnella ginsengisoli</name>
    <dbReference type="NCBI Taxonomy" id="425004"/>
    <lineage>
        <taxon>Bacteria</taxon>
        <taxon>Bacillati</taxon>
        <taxon>Bacillota</taxon>
        <taxon>Bacilli</taxon>
        <taxon>Bacillales</taxon>
        <taxon>Paenibacillaceae</taxon>
        <taxon>Cohnella</taxon>
    </lineage>
</organism>
<dbReference type="NCBIfam" id="TIGR01643">
    <property type="entry name" value="YD_repeat_2x"/>
    <property type="match status" value="4"/>
</dbReference>
<dbReference type="RefSeq" id="WP_277567778.1">
    <property type="nucleotide sequence ID" value="NZ_JAPDHZ010000006.1"/>
</dbReference>
<evidence type="ECO:0000256" key="2">
    <source>
        <dbReference type="SAM" id="SignalP"/>
    </source>
</evidence>
<dbReference type="Pfam" id="PF05593">
    <property type="entry name" value="RHS_repeat"/>
    <property type="match status" value="1"/>
</dbReference>
<dbReference type="PANTHER" id="PTHR32305:SF15">
    <property type="entry name" value="PROTEIN RHSA-RELATED"/>
    <property type="match status" value="1"/>
</dbReference>
<keyword evidence="2" id="KW-0732">Signal</keyword>
<evidence type="ECO:0000256" key="1">
    <source>
        <dbReference type="ARBA" id="ARBA00022737"/>
    </source>
</evidence>
<accession>A0A9X4QPY7</accession>
<dbReference type="PANTHER" id="PTHR32305">
    <property type="match status" value="1"/>
</dbReference>
<dbReference type="EMBL" id="JAPDHZ010000006">
    <property type="protein sequence ID" value="MDG0794002.1"/>
    <property type="molecule type" value="Genomic_DNA"/>
</dbReference>
<dbReference type="Pfam" id="PF25023">
    <property type="entry name" value="TEN_YD-shell"/>
    <property type="match status" value="2"/>
</dbReference>
<evidence type="ECO:0000313" key="5">
    <source>
        <dbReference type="Proteomes" id="UP001153387"/>
    </source>
</evidence>
<feature type="signal peptide" evidence="2">
    <location>
        <begin position="1"/>
        <end position="28"/>
    </location>
</feature>
<sequence>MLSRKKLFKHIALALSIVLLLQNFQVGKAEGISLSHESLSENSLFTPDMKVSLSEDFRSDSILLNQEKAWINQELDSRLSHGQQRNAETLQMEQEIQQEQPSLQESERDRDLTERITRIKNMELEQAWAKQNEESANRSIETLAEELNLEPAFIQELLDSGKTLEEIERERRKPKDSLLDETLPLFSNRGLSVLDSVYNDTSVSNSVYAVLDEAAEQMISDAPDVDLTVVNTFRERGLPPQPEEPKLDMLKVKLDEAPYRVEVDEESVSTVSGSLSLTEDDLTLPGRGGQGFTLTRSYDSGSSQLFDMDVDANSVDYYDYYAVINYDAPVYETRYTITYNTHVLVNKYKCNTGEFVTTTEDYYSPVTPITEMYTTSAVRDYYFNTLSVNSQSAPSSCSQGFYYIYKYFFSGTTGTATVNVGTESYSDYMGPYVSMSQAQSVAASYSAGQSYSGGTVTGTGIDSDYVGSSTWYMNALKEADTDKRFPIGKGWTWDIPYLTFEGGTYLHMAGGGTYKVENGLLKGYPWKDLTLAVNTSVTVNGVASAQELISITGDKTYFSADGRVIQMSDAYGNNTQFMYSNISPYGTVLTKISDAIGNSINIAYTTSQVTLTMGDRVVTYNKTIDHGKELLTQVVDQMNRTTTYSYDVKSAFFSLLDTNPVTDNPYALLRFVTHPTGAQTEYIYDATPITRYTGPNSANQVFRVKERKDYVDPPAATNVAVFIYPSDMGSSYNQDINFSTKIIRGSLESIYTYKKDYIDDQTSPMIYNTKLQESDLVTNRITDNTYDEVRKIPNPISVTTYYTNGASESSRITNSTTYDDYGNVTSSTDAMGQVTTYTYDPTTHLRNAEKWPVKGTSFLYVSLVRNSQGDVTDYQLKSSDTATDYLSRTSYTYDAFGNVTSTIDYDNARQALTTFEYDPTFGSAFLTKQTLYYKDVYNTAKISSSTATYNKLTGNMTSFTDGGGSKTSYEHDKLDRITRIVNPDFTTFEVAYNDTLNQITTTNETGIQTRTTWDKIGRKVELAVKESGVFKAKTRTGYDGVSRVEWEDDPLGNKVAYAYDGFGRIKKTTNPDNSFSSVVYNDLLSTVTDIDEENNQVERTYDKLGRVTLEKEGKNGVLTLKQASEYDHSGNVISTQDALGNTTQFTYDLLGQLRTVTTPNTEVFTYGYDKLGNLTSIQYPGNQQILKIYDETGRLLKEIDESGLSKTMVYDLAGNLIEMTDRKGQKFTYSYDNRNRLLQRSGPTSSVSYTYEADGKRKSMTDATGTTGYLYDSNSGLLIKKTFPDGKTLTSEYDLKGNRTKITDLYNRATVYVYDKVNRLESVTSNGSQVASYTYLKNDRIQTVNYGNGMISNYGYNGFDMTSLKQNQASGMEVNNYSYIYDDAGNLKTRTQNGIANEYTYDKLGRVLTNSEFQETYTYDPRGNRSSLTTSAAPNFTEAIYEYDEWNRLKKATVAGTDAVTYKYNGDDQLYERTENGVTTRYYWDEDQIAAEGTVSGTTVTPKASYIYGNSLLARVDGGATASRSYYLLNGHQDVVEIRDAAGEVKNKYTYDIWGRPLTVEKEEISNPFRYSSEYYDNTTGLYSMGQRWYDPGTGRFLQEDTFEGELKNPLSLNLYTYAHNDPNSFSDPSGNFAFLIPVVMYVAKVAIKTAVDTGVDYASAKASGKKV</sequence>
<feature type="domain" description="Teneurin-like YD-shell" evidence="3">
    <location>
        <begin position="1372"/>
        <end position="1623"/>
    </location>
</feature>
<dbReference type="InterPro" id="IPR050708">
    <property type="entry name" value="T6SS_VgrG/RHS"/>
</dbReference>
<comment type="caution">
    <text evidence="4">The sequence shown here is derived from an EMBL/GenBank/DDBJ whole genome shotgun (WGS) entry which is preliminary data.</text>
</comment>
<keyword evidence="1" id="KW-0677">Repeat</keyword>
<dbReference type="InterPro" id="IPR006530">
    <property type="entry name" value="YD"/>
</dbReference>
<protein>
    <recommendedName>
        <fullName evidence="3">Teneurin-like YD-shell domain-containing protein</fullName>
    </recommendedName>
</protein>
<feature type="domain" description="Teneurin-like YD-shell" evidence="3">
    <location>
        <begin position="1070"/>
        <end position="1260"/>
    </location>
</feature>
<reference evidence="4 5" key="1">
    <citation type="submission" date="2022-10" db="EMBL/GenBank/DDBJ databases">
        <title>Comparative genomic analysis of Cohnella hashimotonis sp. nov., isolated from the International Space Station.</title>
        <authorList>
            <person name="Simpson A."/>
            <person name="Venkateswaran K."/>
        </authorList>
    </citation>
    <scope>NUCLEOTIDE SEQUENCE [LARGE SCALE GENOMIC DNA]</scope>
    <source>
        <strain evidence="4 5">DSM 18997</strain>
    </source>
</reference>
<dbReference type="Proteomes" id="UP001153387">
    <property type="component" value="Unassembled WGS sequence"/>
</dbReference>
<dbReference type="InterPro" id="IPR031325">
    <property type="entry name" value="RHS_repeat"/>
</dbReference>
<dbReference type="Gene3D" id="2.180.10.10">
    <property type="entry name" value="RHS repeat-associated core"/>
    <property type="match status" value="2"/>
</dbReference>
<evidence type="ECO:0000313" key="4">
    <source>
        <dbReference type="EMBL" id="MDG0794002.1"/>
    </source>
</evidence>
<evidence type="ECO:0000259" key="3">
    <source>
        <dbReference type="Pfam" id="PF25023"/>
    </source>
</evidence>
<keyword evidence="5" id="KW-1185">Reference proteome</keyword>
<feature type="chain" id="PRO_5040933554" description="Teneurin-like YD-shell domain-containing protein" evidence="2">
    <location>
        <begin position="29"/>
        <end position="1668"/>
    </location>
</feature>